<reference evidence="2 3" key="1">
    <citation type="submission" date="2016-06" db="EMBL/GenBank/DDBJ databases">
        <title>Living apart together: crosstalk between the core and supernumerary genomes in a fungal plant pathogen.</title>
        <authorList>
            <person name="Vanheule A."/>
            <person name="Audenaert K."/>
            <person name="Warris S."/>
            <person name="Van De Geest H."/>
            <person name="Schijlen E."/>
            <person name="Hofte M."/>
            <person name="De Saeger S."/>
            <person name="Haesaert G."/>
            <person name="Waalwijk C."/>
            <person name="Van Der Lee T."/>
        </authorList>
    </citation>
    <scope>NUCLEOTIDE SEQUENCE [LARGE SCALE GENOMIC DNA]</scope>
    <source>
        <strain evidence="2 3">2516</strain>
    </source>
</reference>
<evidence type="ECO:0000259" key="1">
    <source>
        <dbReference type="Pfam" id="PF07714"/>
    </source>
</evidence>
<dbReference type="EMBL" id="LYXU01000001">
    <property type="protein sequence ID" value="OBS26136.1"/>
    <property type="molecule type" value="Genomic_DNA"/>
</dbReference>
<dbReference type="InterPro" id="IPR001245">
    <property type="entry name" value="Ser-Thr/Tyr_kinase_cat_dom"/>
</dbReference>
<organism evidence="2 3">
    <name type="scientific">Fusarium poae</name>
    <dbReference type="NCBI Taxonomy" id="36050"/>
    <lineage>
        <taxon>Eukaryota</taxon>
        <taxon>Fungi</taxon>
        <taxon>Dikarya</taxon>
        <taxon>Ascomycota</taxon>
        <taxon>Pezizomycotina</taxon>
        <taxon>Sordariomycetes</taxon>
        <taxon>Hypocreomycetidae</taxon>
        <taxon>Hypocreales</taxon>
        <taxon>Nectriaceae</taxon>
        <taxon>Fusarium</taxon>
    </lineage>
</organism>
<comment type="caution">
    <text evidence="2">The sequence shown here is derived from an EMBL/GenBank/DDBJ whole genome shotgun (WGS) entry which is preliminary data.</text>
</comment>
<dbReference type="SUPFAM" id="SSF56112">
    <property type="entry name" value="Protein kinase-like (PK-like)"/>
    <property type="match status" value="1"/>
</dbReference>
<accession>A0A1B8B0C4</accession>
<dbReference type="Pfam" id="PF07714">
    <property type="entry name" value="PK_Tyr_Ser-Thr"/>
    <property type="match status" value="1"/>
</dbReference>
<dbReference type="AlphaFoldDB" id="A0A1B8B0C4"/>
<dbReference type="OMA" id="GRWTIAQ"/>
<dbReference type="Proteomes" id="UP000091967">
    <property type="component" value="Unassembled WGS sequence"/>
</dbReference>
<evidence type="ECO:0000313" key="2">
    <source>
        <dbReference type="EMBL" id="OBS26136.1"/>
    </source>
</evidence>
<name>A0A1B8B0C4_FUSPO</name>
<evidence type="ECO:0000313" key="3">
    <source>
        <dbReference type="Proteomes" id="UP000091967"/>
    </source>
</evidence>
<dbReference type="Gene3D" id="1.10.510.10">
    <property type="entry name" value="Transferase(Phosphotransferase) domain 1"/>
    <property type="match status" value="1"/>
</dbReference>
<dbReference type="InterPro" id="IPR011009">
    <property type="entry name" value="Kinase-like_dom_sf"/>
</dbReference>
<protein>
    <recommendedName>
        <fullName evidence="1">Serine-threonine/tyrosine-protein kinase catalytic domain-containing protein</fullName>
    </recommendedName>
</protein>
<sequence length="243" mass="27590">MENEMVIYDALQVHPHCNFAQRLEPCTVDYLFLERLDPLEKIWPLATRDDRVQWALGLLDAMSWLEKLGFVHGDLAVRNLGVDKRNTLKVFDFGSSFLYESANDLIADHFDLSTFLHFILSGVDPFAGVQSHADVIDLRKKLKAGRWTIAEGAEVIGDIIEGGWTGSTGTQSFTDTFKQVATILGTPNLSLDSDSMTTDYPSLGLRCQDWLRKNQRNPAWKKIDEYIAKCRNAGHDRDLDHFR</sequence>
<proteinExistence type="predicted"/>
<feature type="domain" description="Serine-threonine/tyrosine-protein kinase catalytic" evidence="1">
    <location>
        <begin position="48"/>
        <end position="96"/>
    </location>
</feature>
<dbReference type="GO" id="GO:0004672">
    <property type="term" value="F:protein kinase activity"/>
    <property type="evidence" value="ECO:0007669"/>
    <property type="project" value="InterPro"/>
</dbReference>
<dbReference type="STRING" id="36050.A0A1B8B0C4"/>
<keyword evidence="3" id="KW-1185">Reference proteome</keyword>
<gene>
    <name evidence="2" type="ORF">FPOA_00079</name>
</gene>